<dbReference type="PROSITE" id="PS50103">
    <property type="entry name" value="ZF_C3H1"/>
    <property type="match status" value="1"/>
</dbReference>
<dbReference type="GeneID" id="30854270"/>
<dbReference type="RefSeq" id="YP_009336888.1">
    <property type="nucleotide sequence ID" value="NC_032929.1"/>
</dbReference>
<name>A0A1L3KMV1_9MONO</name>
<evidence type="ECO:0000256" key="2">
    <source>
        <dbReference type="SAM" id="MobiDB-lite"/>
    </source>
</evidence>
<feature type="region of interest" description="Disordered" evidence="2">
    <location>
        <begin position="1"/>
        <end position="22"/>
    </location>
</feature>
<dbReference type="KEGG" id="vg:30854270"/>
<protein>
    <recommendedName>
        <fullName evidence="3">C3H1-type domain-containing protein</fullName>
    </recommendedName>
</protein>
<feature type="compositionally biased region" description="Low complexity" evidence="2">
    <location>
        <begin position="90"/>
        <end position="102"/>
    </location>
</feature>
<sequence length="162" mass="18225">MLIKSLKMSNKNPNPSKGFLKTTPTEDCKNFNQSFFCSRGTMCKYKHNYHQGNQIHILSYLDGIVATQNMIIKKLDQVSVKFGLDESKSDPSSSASAGSRSRPSVRDMTKIAKKSRSRSRDKDISEFKIPLIEPIFNPGPSQIHPDQAKSLMNPHARPFNPL</sequence>
<dbReference type="EMBL" id="KX884417">
    <property type="protein sequence ID" value="APG78693.1"/>
    <property type="molecule type" value="Genomic_RNA"/>
</dbReference>
<keyword evidence="1" id="KW-0863">Zinc-finger</keyword>
<feature type="zinc finger region" description="C3H1-type" evidence="1">
    <location>
        <begin position="22"/>
        <end position="50"/>
    </location>
</feature>
<feature type="region of interest" description="Disordered" evidence="2">
    <location>
        <begin position="84"/>
        <end position="162"/>
    </location>
</feature>
<organism evidence="4">
    <name type="scientific">Hubei rhabdo-like virus 3</name>
    <dbReference type="NCBI Taxonomy" id="1923187"/>
    <lineage>
        <taxon>Viruses</taxon>
        <taxon>Riboviria</taxon>
        <taxon>Orthornavirae</taxon>
        <taxon>Negarnaviricota</taxon>
        <taxon>Haploviricotina</taxon>
        <taxon>Monjiviricetes</taxon>
        <taxon>Mononegavirales</taxon>
        <taxon>Lispiviridae</taxon>
        <taxon>Leocovirus</taxon>
        <taxon>Leocovirus coleopteris</taxon>
    </lineage>
</organism>
<dbReference type="Proteomes" id="UP000204581">
    <property type="component" value="Segment"/>
</dbReference>
<keyword evidence="1" id="KW-0479">Metal-binding</keyword>
<evidence type="ECO:0000256" key="1">
    <source>
        <dbReference type="PROSITE-ProRule" id="PRU00723"/>
    </source>
</evidence>
<proteinExistence type="predicted"/>
<evidence type="ECO:0000313" key="4">
    <source>
        <dbReference type="EMBL" id="APG78693.1"/>
    </source>
</evidence>
<dbReference type="GO" id="GO:0008270">
    <property type="term" value="F:zinc ion binding"/>
    <property type="evidence" value="ECO:0007669"/>
    <property type="project" value="UniProtKB-KW"/>
</dbReference>
<keyword evidence="5" id="KW-1185">Reference proteome</keyword>
<accession>A0A1L3KMV1</accession>
<evidence type="ECO:0000259" key="3">
    <source>
        <dbReference type="PROSITE" id="PS50103"/>
    </source>
</evidence>
<reference evidence="4" key="1">
    <citation type="journal article" date="2016" name="Nature">
        <title>Redefining the invertebrate RNA virosphere.</title>
        <authorList>
            <person name="Shi M."/>
            <person name="Lin X.D."/>
            <person name="Tian J.H."/>
            <person name="Chen L.J."/>
            <person name="Chen X."/>
            <person name="Li C.X."/>
            <person name="Qin X.C."/>
            <person name="Li J."/>
            <person name="Cao J.P."/>
            <person name="Eden J.S."/>
            <person name="Buchmann J."/>
            <person name="Wang W."/>
            <person name="Xu J."/>
            <person name="Holmes E.C."/>
            <person name="Zhang Y.Z."/>
        </authorList>
    </citation>
    <scope>NUCLEOTIDE SEQUENCE [LARGE SCALE GENOMIC DNA]</scope>
    <source>
        <strain evidence="4">QCM135517</strain>
    </source>
</reference>
<evidence type="ECO:0000313" key="5">
    <source>
        <dbReference type="Proteomes" id="UP000204581"/>
    </source>
</evidence>
<dbReference type="InterPro" id="IPR000571">
    <property type="entry name" value="Znf_CCCH"/>
</dbReference>
<keyword evidence="1" id="KW-0862">Zinc</keyword>
<feature type="domain" description="C3H1-type" evidence="3">
    <location>
        <begin position="22"/>
        <end position="50"/>
    </location>
</feature>